<dbReference type="Proteomes" id="UP000541558">
    <property type="component" value="Unassembled WGS sequence"/>
</dbReference>
<accession>A0A8H5FKY6</accession>
<feature type="region of interest" description="Disordered" evidence="1">
    <location>
        <begin position="193"/>
        <end position="213"/>
    </location>
</feature>
<comment type="caution">
    <text evidence="2">The sequence shown here is derived from an EMBL/GenBank/DDBJ whole genome shotgun (WGS) entry which is preliminary data.</text>
</comment>
<feature type="region of interest" description="Disordered" evidence="1">
    <location>
        <begin position="99"/>
        <end position="125"/>
    </location>
</feature>
<feature type="compositionally biased region" description="Low complexity" evidence="1">
    <location>
        <begin position="194"/>
        <end position="213"/>
    </location>
</feature>
<proteinExistence type="predicted"/>
<protein>
    <submittedName>
        <fullName evidence="2">Uncharacterized protein</fullName>
    </submittedName>
</protein>
<evidence type="ECO:0000313" key="3">
    <source>
        <dbReference type="Proteomes" id="UP000541558"/>
    </source>
</evidence>
<gene>
    <name evidence="2" type="ORF">D9611_007344</name>
</gene>
<reference evidence="2 3" key="1">
    <citation type="journal article" date="2020" name="ISME J.">
        <title>Uncovering the hidden diversity of litter-decomposition mechanisms in mushroom-forming fungi.</title>
        <authorList>
            <person name="Floudas D."/>
            <person name="Bentzer J."/>
            <person name="Ahren D."/>
            <person name="Johansson T."/>
            <person name="Persson P."/>
            <person name="Tunlid A."/>
        </authorList>
    </citation>
    <scope>NUCLEOTIDE SEQUENCE [LARGE SCALE GENOMIC DNA]</scope>
    <source>
        <strain evidence="2 3">CBS 175.51</strain>
    </source>
</reference>
<name>A0A8H5FKY6_9AGAR</name>
<evidence type="ECO:0000313" key="2">
    <source>
        <dbReference type="EMBL" id="KAF5340601.1"/>
    </source>
</evidence>
<sequence length="354" mass="38414">MPFAGYIPPGFQPNARERNINRLLAFTANVSNYSRTMALAASKGISRMKENSIARRCLEYGSGDADAFERQMLTDVDDQSLEGQGIESWGTKFDDTLVDAAATPSGPSKSQFDDSMEQDLPPAPTYRTLDELVPLLSLLDLDTPNLSSLSSQYSLRTSAETSFAEDDPTSVHSPFSDDHCVSVDGLMLSQGEHSVWTPSSTSTSTPNTDTHSPVLCTPGGRGGVFADLLGLEVETDHLQTHPDASATDKDSDNPSISPAAHLDSFFKLRSDKRHSEYSEGASKLGLDSRLMYEEGEDAKGCFIAGDYRGVDIFQDDEYGCGEGLGDVSRLGADEVPYAIPDLISLEGKGQWRKW</sequence>
<keyword evidence="3" id="KW-1185">Reference proteome</keyword>
<organism evidence="2 3">
    <name type="scientific">Ephemerocybe angulata</name>
    <dbReference type="NCBI Taxonomy" id="980116"/>
    <lineage>
        <taxon>Eukaryota</taxon>
        <taxon>Fungi</taxon>
        <taxon>Dikarya</taxon>
        <taxon>Basidiomycota</taxon>
        <taxon>Agaricomycotina</taxon>
        <taxon>Agaricomycetes</taxon>
        <taxon>Agaricomycetidae</taxon>
        <taxon>Agaricales</taxon>
        <taxon>Agaricineae</taxon>
        <taxon>Psathyrellaceae</taxon>
        <taxon>Ephemerocybe</taxon>
    </lineage>
</organism>
<dbReference type="AlphaFoldDB" id="A0A8H5FKY6"/>
<dbReference type="EMBL" id="JAACJK010000003">
    <property type="protein sequence ID" value="KAF5340601.1"/>
    <property type="molecule type" value="Genomic_DNA"/>
</dbReference>
<evidence type="ECO:0000256" key="1">
    <source>
        <dbReference type="SAM" id="MobiDB-lite"/>
    </source>
</evidence>
<dbReference type="OrthoDB" id="10326251at2759"/>